<dbReference type="Proteomes" id="UP000323664">
    <property type="component" value="Unassembled WGS sequence"/>
</dbReference>
<dbReference type="InterPro" id="IPR048950">
    <property type="entry name" value="Ppx_GppA_C"/>
</dbReference>
<evidence type="ECO:0000313" key="6">
    <source>
        <dbReference type="Proteomes" id="UP000323664"/>
    </source>
</evidence>
<accession>A0A5M9WTA6</accession>
<organism evidence="5 6">
    <name type="scientific">Paenibacillus amylolyticus</name>
    <dbReference type="NCBI Taxonomy" id="1451"/>
    <lineage>
        <taxon>Bacteria</taxon>
        <taxon>Bacillati</taxon>
        <taxon>Bacillota</taxon>
        <taxon>Bacilli</taxon>
        <taxon>Bacillales</taxon>
        <taxon>Paenibacillaceae</taxon>
        <taxon>Paenibacillus</taxon>
    </lineage>
</organism>
<dbReference type="PANTHER" id="PTHR30005">
    <property type="entry name" value="EXOPOLYPHOSPHATASE"/>
    <property type="match status" value="1"/>
</dbReference>
<dbReference type="Pfam" id="PF02541">
    <property type="entry name" value="Ppx-GppA"/>
    <property type="match status" value="1"/>
</dbReference>
<evidence type="ECO:0000256" key="2">
    <source>
        <dbReference type="ARBA" id="ARBA00022801"/>
    </source>
</evidence>
<dbReference type="EMBL" id="RIAS01000006">
    <property type="protein sequence ID" value="KAA8784880.1"/>
    <property type="molecule type" value="Genomic_DNA"/>
</dbReference>
<dbReference type="SUPFAM" id="SSF109604">
    <property type="entry name" value="HD-domain/PDEase-like"/>
    <property type="match status" value="1"/>
</dbReference>
<dbReference type="InterPro" id="IPR050273">
    <property type="entry name" value="GppA/Ppx_hydrolase"/>
</dbReference>
<dbReference type="GO" id="GO:0006357">
    <property type="term" value="P:regulation of transcription by RNA polymerase II"/>
    <property type="evidence" value="ECO:0007669"/>
    <property type="project" value="TreeGrafter"/>
</dbReference>
<dbReference type="Gene3D" id="1.10.3210.10">
    <property type="entry name" value="Hypothetical protein af1432"/>
    <property type="match status" value="1"/>
</dbReference>
<reference evidence="5 6" key="1">
    <citation type="journal article" date="2019" name="J. Ind. Microbiol. Biotechnol.">
        <title>Paenibacillus amylolyticus 27C64 has a diverse set of carbohydrate-active enzymes and complete pectin deconstruction system.</title>
        <authorList>
            <person name="Keggi C."/>
            <person name="Doran-Peterson J."/>
        </authorList>
    </citation>
    <scope>NUCLEOTIDE SEQUENCE [LARGE SCALE GENOMIC DNA]</scope>
    <source>
        <strain evidence="5 6">27C64</strain>
    </source>
</reference>
<dbReference type="Pfam" id="PF21447">
    <property type="entry name" value="Ppx-GppA_III"/>
    <property type="match status" value="1"/>
</dbReference>
<dbReference type="AlphaFoldDB" id="A0A5M9WTA6"/>
<evidence type="ECO:0000259" key="4">
    <source>
        <dbReference type="Pfam" id="PF21447"/>
    </source>
</evidence>
<protein>
    <submittedName>
        <fullName evidence="5">Ppx/GppA family phosphatase</fullName>
    </submittedName>
</protein>
<dbReference type="Gene3D" id="3.30.420.150">
    <property type="entry name" value="Exopolyphosphatase. Domain 2"/>
    <property type="match status" value="1"/>
</dbReference>
<dbReference type="InterPro" id="IPR030673">
    <property type="entry name" value="PyroPPase_GppA_Ppx"/>
</dbReference>
<dbReference type="Gene3D" id="3.30.420.40">
    <property type="match status" value="1"/>
</dbReference>
<gene>
    <name evidence="5" type="ORF">EC604_13585</name>
</gene>
<feature type="domain" description="Ppx/GppA phosphatase N-terminal" evidence="3">
    <location>
        <begin position="24"/>
        <end position="307"/>
    </location>
</feature>
<dbReference type="PANTHER" id="PTHR30005:SF0">
    <property type="entry name" value="RETROGRADE REGULATION PROTEIN 2"/>
    <property type="match status" value="1"/>
</dbReference>
<dbReference type="InterPro" id="IPR003695">
    <property type="entry name" value="Ppx_GppA_N"/>
</dbReference>
<dbReference type="PIRSF" id="PIRSF001267">
    <property type="entry name" value="Pyrophosphatase_GppA_Ppx"/>
    <property type="match status" value="1"/>
</dbReference>
<dbReference type="CDD" id="cd24052">
    <property type="entry name" value="ASKHA_NBD_HpPPX-GppA-like"/>
    <property type="match status" value="1"/>
</dbReference>
<name>A0A5M9WTA6_PAEAM</name>
<evidence type="ECO:0000256" key="1">
    <source>
        <dbReference type="ARBA" id="ARBA00007125"/>
    </source>
</evidence>
<dbReference type="GO" id="GO:0016787">
    <property type="term" value="F:hydrolase activity"/>
    <property type="evidence" value="ECO:0007669"/>
    <property type="project" value="UniProtKB-KW"/>
</dbReference>
<evidence type="ECO:0000313" key="5">
    <source>
        <dbReference type="EMBL" id="KAA8784880.1"/>
    </source>
</evidence>
<comment type="caution">
    <text evidence="5">The sequence shown here is derived from an EMBL/GenBank/DDBJ whole genome shotgun (WGS) entry which is preliminary data.</text>
</comment>
<comment type="similarity">
    <text evidence="1">Belongs to the GppA/Ppx family.</text>
</comment>
<keyword evidence="2" id="KW-0378">Hydrolase</keyword>
<evidence type="ECO:0000259" key="3">
    <source>
        <dbReference type="Pfam" id="PF02541"/>
    </source>
</evidence>
<dbReference type="InterPro" id="IPR043129">
    <property type="entry name" value="ATPase_NBD"/>
</dbReference>
<sequence length="511" mass="56429">MLMTRNNKTLGIVDIGSNSIRLVIYEVSEDGAYRIIHEDKYAARLSGVVELDGSIQRSSLSTAITVLRQFKATCEAYQTELIRAAATAAIRNAINAAQIIAWLESETGLTIECVSGDREAYYGFLGVIQSIDLTDGFVVDIGGGSTEITVFRNRERLHSVSLPIGAVNSHARYGGEDQWTEANEQSLCNEVIEALQGQAWIGEHPGLPLIGLGGTMRTLAKVEQKRTQYSLPVSHHYEIGEEAMENIALSLPYLTSAQRKKVPGLAKDRADIIVPGILILRTIFRIIQGDRYVVSGAGLRDGLLRDYLAAGQPSAPDALKDSIRNFLYYGPPIPAKRLNRIHQDTVTLYTALQEATPDASDERILYASSMLHMAGKQINYFRYTQHSAYWIMNASIYGLSHRETILSAIAADYHPKKRTPQLLQKHEDILKDSDTQHAHRIGSLLRASEAINRAESILAIHAVKEKDSLQVTLTCTDEPLLELNGLEDAVKDLQEAWGVTLKHSIQQASKG</sequence>
<feature type="domain" description="Ppx/GppA phosphatase C-terminal" evidence="4">
    <location>
        <begin position="337"/>
        <end position="486"/>
    </location>
</feature>
<dbReference type="SUPFAM" id="SSF53067">
    <property type="entry name" value="Actin-like ATPase domain"/>
    <property type="match status" value="2"/>
</dbReference>
<proteinExistence type="inferred from homology"/>